<name>A0A9P6B8F2_9AGAM</name>
<reference evidence="1" key="1">
    <citation type="journal article" date="2020" name="Nat. Commun.">
        <title>Large-scale genome sequencing of mycorrhizal fungi provides insights into the early evolution of symbiotic traits.</title>
        <authorList>
            <person name="Miyauchi S."/>
            <person name="Kiss E."/>
            <person name="Kuo A."/>
            <person name="Drula E."/>
            <person name="Kohler A."/>
            <person name="Sanchez-Garcia M."/>
            <person name="Morin E."/>
            <person name="Andreopoulos B."/>
            <person name="Barry K.W."/>
            <person name="Bonito G."/>
            <person name="Buee M."/>
            <person name="Carver A."/>
            <person name="Chen C."/>
            <person name="Cichocki N."/>
            <person name="Clum A."/>
            <person name="Culley D."/>
            <person name="Crous P.W."/>
            <person name="Fauchery L."/>
            <person name="Girlanda M."/>
            <person name="Hayes R.D."/>
            <person name="Keri Z."/>
            <person name="LaButti K."/>
            <person name="Lipzen A."/>
            <person name="Lombard V."/>
            <person name="Magnuson J."/>
            <person name="Maillard F."/>
            <person name="Murat C."/>
            <person name="Nolan M."/>
            <person name="Ohm R.A."/>
            <person name="Pangilinan J."/>
            <person name="Pereira M.F."/>
            <person name="Perotto S."/>
            <person name="Peter M."/>
            <person name="Pfister S."/>
            <person name="Riley R."/>
            <person name="Sitrit Y."/>
            <person name="Stielow J.B."/>
            <person name="Szollosi G."/>
            <person name="Zifcakova L."/>
            <person name="Stursova M."/>
            <person name="Spatafora J.W."/>
            <person name="Tedersoo L."/>
            <person name="Vaario L.M."/>
            <person name="Yamada A."/>
            <person name="Yan M."/>
            <person name="Wang P."/>
            <person name="Xu J."/>
            <person name="Bruns T."/>
            <person name="Baldrian P."/>
            <person name="Vilgalys R."/>
            <person name="Dunand C."/>
            <person name="Henrissat B."/>
            <person name="Grigoriev I.V."/>
            <person name="Hibbett D."/>
            <person name="Nagy L.G."/>
            <person name="Martin F.M."/>
        </authorList>
    </citation>
    <scope>NUCLEOTIDE SEQUENCE</scope>
    <source>
        <strain evidence="1">UP504</strain>
    </source>
</reference>
<sequence length="295" mass="32121">MAQVQPQPNLPEYKSLEKVHNIPIPRYRQFRYAYSKPVQARLAPLIVRADDVVLKGLDVVESRFPYPFQTPTDEVIGTLKSSSDQAFNAFYAPAYGIAQNADKSLSPIVDQLELAVNKLHPGGVTPTSDVNPPKSQIHRAYKLSLDLKDQLYALSGEQIKQIQQHNLVVQKATETVYKLNDSLTAFGKETSARVQSISHSIFGELEKVQASATGLPSHVQSSVKPLQNQLAQTLKDLQTVIQSDGSASQKATQVAAAVQHQIGPVLEAFKETAGKLTGLIRVQPTQGNGTTNGSS</sequence>
<accession>A0A9P6B8F2</accession>
<organism evidence="1 2">
    <name type="scientific">Hydnum rufescens UP504</name>
    <dbReference type="NCBI Taxonomy" id="1448309"/>
    <lineage>
        <taxon>Eukaryota</taxon>
        <taxon>Fungi</taxon>
        <taxon>Dikarya</taxon>
        <taxon>Basidiomycota</taxon>
        <taxon>Agaricomycotina</taxon>
        <taxon>Agaricomycetes</taxon>
        <taxon>Cantharellales</taxon>
        <taxon>Hydnaceae</taxon>
        <taxon>Hydnum</taxon>
    </lineage>
</organism>
<dbReference type="Proteomes" id="UP000886523">
    <property type="component" value="Unassembled WGS sequence"/>
</dbReference>
<evidence type="ECO:0000313" key="2">
    <source>
        <dbReference type="Proteomes" id="UP000886523"/>
    </source>
</evidence>
<evidence type="ECO:0008006" key="3">
    <source>
        <dbReference type="Google" id="ProtNLM"/>
    </source>
</evidence>
<dbReference type="SUPFAM" id="SSF109775">
    <property type="entry name" value="Mannose-6-phosphate receptor binding protein 1 (Tip47), C-terminal domain"/>
    <property type="match status" value="1"/>
</dbReference>
<evidence type="ECO:0000313" key="1">
    <source>
        <dbReference type="EMBL" id="KAF9519332.1"/>
    </source>
</evidence>
<proteinExistence type="predicted"/>
<comment type="caution">
    <text evidence="1">The sequence shown here is derived from an EMBL/GenBank/DDBJ whole genome shotgun (WGS) entry which is preliminary data.</text>
</comment>
<dbReference type="EMBL" id="MU128918">
    <property type="protein sequence ID" value="KAF9519332.1"/>
    <property type="molecule type" value="Genomic_DNA"/>
</dbReference>
<keyword evidence="2" id="KW-1185">Reference proteome</keyword>
<gene>
    <name evidence="1" type="ORF">BS47DRAFT_1379347</name>
</gene>
<protein>
    <recommendedName>
        <fullName evidence="3">Lipid droplet-associated perilipin protein</fullName>
    </recommendedName>
</protein>
<dbReference type="AlphaFoldDB" id="A0A9P6B8F2"/>
<dbReference type="OrthoDB" id="376826at2759"/>